<gene>
    <name evidence="2" type="ORF">GCM10023307_14050</name>
</gene>
<protein>
    <recommendedName>
        <fullName evidence="4">Lipoprotein</fullName>
    </recommendedName>
</protein>
<dbReference type="Proteomes" id="UP001499959">
    <property type="component" value="Unassembled WGS sequence"/>
</dbReference>
<evidence type="ECO:0000256" key="1">
    <source>
        <dbReference type="SAM" id="SignalP"/>
    </source>
</evidence>
<proteinExistence type="predicted"/>
<evidence type="ECO:0000313" key="3">
    <source>
        <dbReference type="Proteomes" id="UP001499959"/>
    </source>
</evidence>
<evidence type="ECO:0008006" key="4">
    <source>
        <dbReference type="Google" id="ProtNLM"/>
    </source>
</evidence>
<dbReference type="EMBL" id="BAABJE010000005">
    <property type="protein sequence ID" value="GAA4789971.1"/>
    <property type="molecule type" value="Genomic_DNA"/>
</dbReference>
<evidence type="ECO:0000313" key="2">
    <source>
        <dbReference type="EMBL" id="GAA4789971.1"/>
    </source>
</evidence>
<organism evidence="2 3">
    <name type="scientific">Lysobacter hankyongensis</name>
    <dbReference type="NCBI Taxonomy" id="1176535"/>
    <lineage>
        <taxon>Bacteria</taxon>
        <taxon>Pseudomonadati</taxon>
        <taxon>Pseudomonadota</taxon>
        <taxon>Gammaproteobacteria</taxon>
        <taxon>Lysobacterales</taxon>
        <taxon>Lysobacteraceae</taxon>
        <taxon>Lysobacter</taxon>
    </lineage>
</organism>
<keyword evidence="1" id="KW-0732">Signal</keyword>
<comment type="caution">
    <text evidence="2">The sequence shown here is derived from an EMBL/GenBank/DDBJ whole genome shotgun (WGS) entry which is preliminary data.</text>
</comment>
<keyword evidence="3" id="KW-1185">Reference proteome</keyword>
<sequence length="130" mass="14342">MLLSVFSLFAFSGAVQARQAPLADPAPVSIPAGLTPEQVVKDIKRALIGRGWTITAERAGEIDTTLYLRDHVAIVRVTWDAQTIRIAYVDSKNLDYKVRNGKTYIHPNYLGWVSNIAKDMGTNLQLSALD</sequence>
<feature type="chain" id="PRO_5046336402" description="Lipoprotein" evidence="1">
    <location>
        <begin position="18"/>
        <end position="130"/>
    </location>
</feature>
<accession>A0ABP9B6L9</accession>
<reference evidence="3" key="1">
    <citation type="journal article" date="2019" name="Int. J. Syst. Evol. Microbiol.">
        <title>The Global Catalogue of Microorganisms (GCM) 10K type strain sequencing project: providing services to taxonomists for standard genome sequencing and annotation.</title>
        <authorList>
            <consortium name="The Broad Institute Genomics Platform"/>
            <consortium name="The Broad Institute Genome Sequencing Center for Infectious Disease"/>
            <person name="Wu L."/>
            <person name="Ma J."/>
        </authorList>
    </citation>
    <scope>NUCLEOTIDE SEQUENCE [LARGE SCALE GENOMIC DNA]</scope>
    <source>
        <strain evidence="3">JCM 18204</strain>
    </source>
</reference>
<feature type="signal peptide" evidence="1">
    <location>
        <begin position="1"/>
        <end position="17"/>
    </location>
</feature>
<name>A0ABP9B6L9_9GAMM</name>